<dbReference type="Proteomes" id="UP000249393">
    <property type="component" value="Unassembled WGS sequence"/>
</dbReference>
<name>A0A2W5VIE1_9CAUL</name>
<dbReference type="AlphaFoldDB" id="A0A2W5VIE1"/>
<organism evidence="1 2">
    <name type="scientific">Caulobacter segnis</name>
    <dbReference type="NCBI Taxonomy" id="88688"/>
    <lineage>
        <taxon>Bacteria</taxon>
        <taxon>Pseudomonadati</taxon>
        <taxon>Pseudomonadota</taxon>
        <taxon>Alphaproteobacteria</taxon>
        <taxon>Caulobacterales</taxon>
        <taxon>Caulobacteraceae</taxon>
        <taxon>Caulobacter</taxon>
    </lineage>
</organism>
<evidence type="ECO:0000313" key="2">
    <source>
        <dbReference type="Proteomes" id="UP000249393"/>
    </source>
</evidence>
<protein>
    <submittedName>
        <fullName evidence="1">Uncharacterized protein</fullName>
    </submittedName>
</protein>
<gene>
    <name evidence="1" type="ORF">DI526_03240</name>
</gene>
<proteinExistence type="predicted"/>
<accession>A0A2W5VIE1</accession>
<reference evidence="1 2" key="1">
    <citation type="submission" date="2017-08" db="EMBL/GenBank/DDBJ databases">
        <title>Infants hospitalized years apart are colonized by the same room-sourced microbial strains.</title>
        <authorList>
            <person name="Brooks B."/>
            <person name="Olm M.R."/>
            <person name="Firek B.A."/>
            <person name="Baker R."/>
            <person name="Thomas B.C."/>
            <person name="Morowitz M.J."/>
            <person name="Banfield J.F."/>
        </authorList>
    </citation>
    <scope>NUCLEOTIDE SEQUENCE [LARGE SCALE GENOMIC DNA]</scope>
    <source>
        <strain evidence="1">S2_003_000_R2_4</strain>
    </source>
</reference>
<dbReference type="EMBL" id="QFQZ01000006">
    <property type="protein sequence ID" value="PZR36466.1"/>
    <property type="molecule type" value="Genomic_DNA"/>
</dbReference>
<sequence length="63" mass="6628">MTGSHVCGEINGKNGFGAYSGFVRFHGDKDTAEIDPGDGGPTFNGQPVLKTAFESSYKIWCGA</sequence>
<evidence type="ECO:0000313" key="1">
    <source>
        <dbReference type="EMBL" id="PZR36466.1"/>
    </source>
</evidence>
<comment type="caution">
    <text evidence="1">The sequence shown here is derived from an EMBL/GenBank/DDBJ whole genome shotgun (WGS) entry which is preliminary data.</text>
</comment>